<feature type="compositionally biased region" description="Basic and acidic residues" evidence="1">
    <location>
        <begin position="363"/>
        <end position="385"/>
    </location>
</feature>
<reference evidence="2" key="1">
    <citation type="submission" date="2020-07" db="EMBL/GenBank/DDBJ databases">
        <title>Multicomponent nature underlies the extraordinary mechanical properties of spider dragline silk.</title>
        <authorList>
            <person name="Kono N."/>
            <person name="Nakamura H."/>
            <person name="Mori M."/>
            <person name="Yoshida Y."/>
            <person name="Ohtoshi R."/>
            <person name="Malay A.D."/>
            <person name="Moran D.A.P."/>
            <person name="Tomita M."/>
            <person name="Numata K."/>
            <person name="Arakawa K."/>
        </authorList>
    </citation>
    <scope>NUCLEOTIDE SEQUENCE</scope>
</reference>
<name>A0A8X6IX51_TRICU</name>
<organism evidence="2 3">
    <name type="scientific">Trichonephila clavata</name>
    <name type="common">Joro spider</name>
    <name type="synonym">Nephila clavata</name>
    <dbReference type="NCBI Taxonomy" id="2740835"/>
    <lineage>
        <taxon>Eukaryota</taxon>
        <taxon>Metazoa</taxon>
        <taxon>Ecdysozoa</taxon>
        <taxon>Arthropoda</taxon>
        <taxon>Chelicerata</taxon>
        <taxon>Arachnida</taxon>
        <taxon>Araneae</taxon>
        <taxon>Araneomorphae</taxon>
        <taxon>Entelegynae</taxon>
        <taxon>Araneoidea</taxon>
        <taxon>Nephilidae</taxon>
        <taxon>Trichonephila</taxon>
    </lineage>
</organism>
<sequence>MSAKGLEYTFAVNLINFVMEHRKMGWKFHKYFLKNIRSTSLSPTIQNFVLEYLEDEETNIYFVYMIVTKASKVDCDMFYYVAEHLRRSIFSSVNTVTEVIRYCTLISQCSILAYQRGVHLAPFVALKEVSEAMEIFISEKEETSSTFWASLDSEVSKLLPESFSSSPLIVSPMKEAKFLQEPTSDLDETHKEQRGHSPPEQVLEIYLMDDEENIQDERKNLILMRLQANITFRNEEQMLLTQRKAIKEKQLQQVFYLQKCDQHEDLGNLLEKTDLPPECEKEKNPSQQGFITHTIQIQEIQIPDSEQLLKLEVVKDLLDEPTLKIQSHPQNTNQLQDPVKVKSFVQLCQTLSDTHSHSKCSKPARDSTRESKQTRGVQQDEARVGKAFQQDEYRVGKAMQQDQARIGEAVQQDQARVGKAMQQDQSRVGEAVQQYQARVGKAVQQVQARIGKTMQKDQSLVGKAVQKDQARTGKAVQQDQSRVAEAVQQDQTRTGKALQQDQARVGEAVQQDQARVAEAVQQDQARVAEAVQQDQARAGKAAQQDQARAAEAAQDQARAAEAVQQDQGRAGKAVREDLENIKNLLKEKGKNVVRDDQKGNLISLLLFR</sequence>
<feature type="compositionally biased region" description="Low complexity" evidence="1">
    <location>
        <begin position="535"/>
        <end position="567"/>
    </location>
</feature>
<feature type="region of interest" description="Disordered" evidence="1">
    <location>
        <begin position="535"/>
        <end position="576"/>
    </location>
</feature>
<dbReference type="AlphaFoldDB" id="A0A8X6IX51"/>
<dbReference type="EMBL" id="BMAO01009312">
    <property type="protein sequence ID" value="GFR30079.1"/>
    <property type="molecule type" value="Genomic_DNA"/>
</dbReference>
<keyword evidence="3" id="KW-1185">Reference proteome</keyword>
<protein>
    <submittedName>
        <fullName evidence="2">Uncharacterized protein</fullName>
    </submittedName>
</protein>
<accession>A0A8X6IX51</accession>
<evidence type="ECO:0000256" key="1">
    <source>
        <dbReference type="SAM" id="MobiDB-lite"/>
    </source>
</evidence>
<proteinExistence type="predicted"/>
<comment type="caution">
    <text evidence="2">The sequence shown here is derived from an EMBL/GenBank/DDBJ whole genome shotgun (WGS) entry which is preliminary data.</text>
</comment>
<dbReference type="Proteomes" id="UP000887116">
    <property type="component" value="Unassembled WGS sequence"/>
</dbReference>
<feature type="region of interest" description="Disordered" evidence="1">
    <location>
        <begin position="355"/>
        <end position="385"/>
    </location>
</feature>
<evidence type="ECO:0000313" key="3">
    <source>
        <dbReference type="Proteomes" id="UP000887116"/>
    </source>
</evidence>
<evidence type="ECO:0000313" key="2">
    <source>
        <dbReference type="EMBL" id="GFR30079.1"/>
    </source>
</evidence>
<dbReference type="OrthoDB" id="4764520at2759"/>
<gene>
    <name evidence="2" type="ORF">TNCT_613291</name>
</gene>